<evidence type="ECO:0000313" key="2">
    <source>
        <dbReference type="EMBL" id="SNS49619.1"/>
    </source>
</evidence>
<dbReference type="Proteomes" id="UP000198280">
    <property type="component" value="Unassembled WGS sequence"/>
</dbReference>
<feature type="region of interest" description="Disordered" evidence="1">
    <location>
        <begin position="1"/>
        <end position="20"/>
    </location>
</feature>
<evidence type="ECO:0000313" key="3">
    <source>
        <dbReference type="Proteomes" id="UP000198280"/>
    </source>
</evidence>
<name>A0A239EYC0_9ACTN</name>
<gene>
    <name evidence="2" type="ORF">SAMN05216252_106216</name>
</gene>
<accession>A0A239EYC0</accession>
<keyword evidence="3" id="KW-1185">Reference proteome</keyword>
<protein>
    <submittedName>
        <fullName evidence="2">Uncharacterized protein</fullName>
    </submittedName>
</protein>
<organism evidence="2 3">
    <name type="scientific">Actinacidiphila glaucinigra</name>
    <dbReference type="NCBI Taxonomy" id="235986"/>
    <lineage>
        <taxon>Bacteria</taxon>
        <taxon>Bacillati</taxon>
        <taxon>Actinomycetota</taxon>
        <taxon>Actinomycetes</taxon>
        <taxon>Kitasatosporales</taxon>
        <taxon>Streptomycetaceae</taxon>
        <taxon>Actinacidiphila</taxon>
    </lineage>
</organism>
<sequence length="168" mass="17126">MPRGCIAPAGTEPAGPRAHPIGMRTRRWARAGAVVPLAVTAVGCGALGAGGPDCTDIGARSGVRLVFDTEPGTTYRLCAGAVCSRSGTGDGREMLLAVDLPGATGPKRVAVRFTGTPQDAPGTAAGPAVDERVDVTLEKWQPNGPGCEPTAYQARLGYEPGKGLFRKG</sequence>
<dbReference type="AlphaFoldDB" id="A0A239EYC0"/>
<reference evidence="2 3" key="1">
    <citation type="submission" date="2017-06" db="EMBL/GenBank/DDBJ databases">
        <authorList>
            <person name="Kim H.J."/>
            <person name="Triplett B.A."/>
        </authorList>
    </citation>
    <scope>NUCLEOTIDE SEQUENCE [LARGE SCALE GENOMIC DNA]</scope>
    <source>
        <strain evidence="2 3">CGMCC 4.1858</strain>
    </source>
</reference>
<evidence type="ECO:0000256" key="1">
    <source>
        <dbReference type="SAM" id="MobiDB-lite"/>
    </source>
</evidence>
<proteinExistence type="predicted"/>
<dbReference type="EMBL" id="FZOF01000006">
    <property type="protein sequence ID" value="SNS49619.1"/>
    <property type="molecule type" value="Genomic_DNA"/>
</dbReference>